<dbReference type="EMBL" id="JACDUL010000001">
    <property type="protein sequence ID" value="MBA2861620.1"/>
    <property type="molecule type" value="Genomic_DNA"/>
</dbReference>
<evidence type="ECO:0000313" key="2">
    <source>
        <dbReference type="EMBL" id="MBA2861620.1"/>
    </source>
</evidence>
<gene>
    <name evidence="2" type="ORF">HNP90_000480</name>
</gene>
<dbReference type="Proteomes" id="UP000533207">
    <property type="component" value="Unassembled WGS sequence"/>
</dbReference>
<feature type="transmembrane region" description="Helical" evidence="1">
    <location>
        <begin position="54"/>
        <end position="72"/>
    </location>
</feature>
<keyword evidence="1" id="KW-0812">Transmembrane</keyword>
<proteinExistence type="predicted"/>
<sequence length="131" mass="15768">MVKIIDIYDIAEKEKRKYLTQSDFVGQYFKIWYIIGLISLVLALIRLIPMEIYIMMMFFLILEFMLISALHFRRYSKKNKLTFKGLRVFFSDGTEELSYFNFPSDYETFVFNLTAKCNEHQVEVSKIERLK</sequence>
<dbReference type="RefSeq" id="WP_011977277.1">
    <property type="nucleotide sequence ID" value="NZ_JACDUL010000001.1"/>
</dbReference>
<evidence type="ECO:0000313" key="3">
    <source>
        <dbReference type="Proteomes" id="UP000533207"/>
    </source>
</evidence>
<protein>
    <submittedName>
        <fullName evidence="2">Uncharacterized protein</fullName>
    </submittedName>
</protein>
<organism evidence="2 3">
    <name type="scientific">Methanococcus maripaludis</name>
    <name type="common">Methanococcus deltae</name>
    <dbReference type="NCBI Taxonomy" id="39152"/>
    <lineage>
        <taxon>Archaea</taxon>
        <taxon>Methanobacteriati</taxon>
        <taxon>Methanobacteriota</taxon>
        <taxon>Methanomada group</taxon>
        <taxon>Methanococci</taxon>
        <taxon>Methanococcales</taxon>
        <taxon>Methanococcaceae</taxon>
        <taxon>Methanococcus</taxon>
    </lineage>
</organism>
<reference evidence="2 3" key="1">
    <citation type="submission" date="2020-07" db="EMBL/GenBank/DDBJ databases">
        <title>Genomic Encyclopedia of Type Strains, Phase IV (KMG-V): Genome sequencing to study the core and pangenomes of soil and plant-associated prokaryotes.</title>
        <authorList>
            <person name="Whitman W."/>
        </authorList>
    </citation>
    <scope>NUCLEOTIDE SEQUENCE [LARGE SCALE GENOMIC DNA]</scope>
    <source>
        <strain evidence="2 3">C8</strain>
    </source>
</reference>
<evidence type="ECO:0000256" key="1">
    <source>
        <dbReference type="SAM" id="Phobius"/>
    </source>
</evidence>
<name>A0A7J9PG22_METMI</name>
<dbReference type="AlphaFoldDB" id="A0A7J9PG22"/>
<accession>A0A7J9PG22</accession>
<keyword evidence="1" id="KW-0472">Membrane</keyword>
<feature type="transmembrane region" description="Helical" evidence="1">
    <location>
        <begin position="31"/>
        <end position="48"/>
    </location>
</feature>
<keyword evidence="1" id="KW-1133">Transmembrane helix</keyword>
<comment type="caution">
    <text evidence="2">The sequence shown here is derived from an EMBL/GenBank/DDBJ whole genome shotgun (WGS) entry which is preliminary data.</text>
</comment>